<organism evidence="2 3">
    <name type="scientific">Aromatoleum toluvorans</name>
    <dbReference type="NCBI Taxonomy" id="92002"/>
    <lineage>
        <taxon>Bacteria</taxon>
        <taxon>Pseudomonadati</taxon>
        <taxon>Pseudomonadota</taxon>
        <taxon>Betaproteobacteria</taxon>
        <taxon>Rhodocyclales</taxon>
        <taxon>Rhodocyclaceae</taxon>
        <taxon>Aromatoleum</taxon>
    </lineage>
</organism>
<feature type="transmembrane region" description="Helical" evidence="1">
    <location>
        <begin position="62"/>
        <end position="81"/>
    </location>
</feature>
<keyword evidence="1" id="KW-1133">Transmembrane helix</keyword>
<feature type="transmembrane region" description="Helical" evidence="1">
    <location>
        <begin position="87"/>
        <end position="109"/>
    </location>
</feature>
<sequence>MRAGLARAGRGLAVAVVVIAWAAIAHYTSALVDESSWGALLAIAPFAAIAAGFAWQSPRRGAMFALLAAGSFALALVWPTLAHNVGWLYFVQHVGTNVLLAIGFGRTLAAGREPMCTRIARAMHGTISPALARYTRQVTIAWTVFFIATAAISCALFAFGTLEAWSTFANLLTMPLVGLMFVAEYLVRLKVVPEDRSSILDAFHAYRRASSTTGTAPVNER</sequence>
<comment type="caution">
    <text evidence="2">The sequence shown here is derived from an EMBL/GenBank/DDBJ whole genome shotgun (WGS) entry which is preliminary data.</text>
</comment>
<accession>A0ABX1PZC4</accession>
<feature type="transmembrane region" description="Helical" evidence="1">
    <location>
        <begin position="168"/>
        <end position="187"/>
    </location>
</feature>
<evidence type="ECO:0000256" key="1">
    <source>
        <dbReference type="SAM" id="Phobius"/>
    </source>
</evidence>
<evidence type="ECO:0000313" key="2">
    <source>
        <dbReference type="EMBL" id="NMG44047.1"/>
    </source>
</evidence>
<dbReference type="EMBL" id="WTVN01000012">
    <property type="protein sequence ID" value="NMG44047.1"/>
    <property type="molecule type" value="Genomic_DNA"/>
</dbReference>
<evidence type="ECO:0000313" key="3">
    <source>
        <dbReference type="Proteomes" id="UP000623795"/>
    </source>
</evidence>
<keyword evidence="1" id="KW-0812">Transmembrane</keyword>
<feature type="transmembrane region" description="Helical" evidence="1">
    <location>
        <begin position="36"/>
        <end position="55"/>
    </location>
</feature>
<dbReference type="Proteomes" id="UP000623795">
    <property type="component" value="Unassembled WGS sequence"/>
</dbReference>
<gene>
    <name evidence="2" type="ORF">GPA22_09930</name>
</gene>
<evidence type="ECO:0008006" key="4">
    <source>
        <dbReference type="Google" id="ProtNLM"/>
    </source>
</evidence>
<feature type="transmembrane region" description="Helical" evidence="1">
    <location>
        <begin position="140"/>
        <end position="162"/>
    </location>
</feature>
<keyword evidence="3" id="KW-1185">Reference proteome</keyword>
<reference evidence="2 3" key="1">
    <citation type="submission" date="2019-12" db="EMBL/GenBank/DDBJ databases">
        <title>Comparative genomics gives insights into the taxonomy of the Azoarcus-Aromatoleum group and reveals separate origins of nif in the plant-associated Azoarcus and non-plant-associated Aromatoleum sub-groups.</title>
        <authorList>
            <person name="Lafos M."/>
            <person name="Maluk M."/>
            <person name="Batista M."/>
            <person name="Junghare M."/>
            <person name="Carmona M."/>
            <person name="Faoro H."/>
            <person name="Cruz L.M."/>
            <person name="Battistoni F."/>
            <person name="De Souza E."/>
            <person name="Pedrosa F."/>
            <person name="Chen W.-M."/>
            <person name="Poole P.S."/>
            <person name="Dixon R.A."/>
            <person name="James E.K."/>
        </authorList>
    </citation>
    <scope>NUCLEOTIDE SEQUENCE [LARGE SCALE GENOMIC DNA]</scope>
    <source>
        <strain evidence="2 3">Td21</strain>
    </source>
</reference>
<feature type="transmembrane region" description="Helical" evidence="1">
    <location>
        <begin position="12"/>
        <end position="30"/>
    </location>
</feature>
<protein>
    <recommendedName>
        <fullName evidence="4">Transmembrane protein</fullName>
    </recommendedName>
</protein>
<keyword evidence="1" id="KW-0472">Membrane</keyword>
<name>A0ABX1PZC4_9RHOO</name>
<proteinExistence type="predicted"/>
<dbReference type="RefSeq" id="WP_169255917.1">
    <property type="nucleotide sequence ID" value="NZ_WTVN01000012.1"/>
</dbReference>